<dbReference type="EMBL" id="CAJNOO010001305">
    <property type="protein sequence ID" value="CAF1131938.1"/>
    <property type="molecule type" value="Genomic_DNA"/>
</dbReference>
<dbReference type="Proteomes" id="UP000663823">
    <property type="component" value="Unassembled WGS sequence"/>
</dbReference>
<dbReference type="CDD" id="cd20100">
    <property type="entry name" value="MBT_dSfmbt-like_rpt4"/>
    <property type="match status" value="1"/>
</dbReference>
<reference evidence="4" key="1">
    <citation type="submission" date="2021-02" db="EMBL/GenBank/DDBJ databases">
        <authorList>
            <person name="Nowell W R."/>
        </authorList>
    </citation>
    <scope>NUCLEOTIDE SEQUENCE</scope>
</reference>
<evidence type="ECO:0000313" key="12">
    <source>
        <dbReference type="Proteomes" id="UP000663864"/>
    </source>
</evidence>
<gene>
    <name evidence="11" type="ORF">FNK824_LOCUS3914</name>
    <name evidence="10" type="ORF">JBS370_LOCUS3623</name>
    <name evidence="7" type="ORF">JXQ802_LOCUS27213</name>
    <name evidence="8" type="ORF">JXQ802_LOCUS27231</name>
    <name evidence="9" type="ORF">OTI717_LOCUS5190</name>
    <name evidence="6" type="ORF">RFH988_LOCUS20916</name>
    <name evidence="5" type="ORF">SEV965_LOCUS15199</name>
    <name evidence="4" type="ORF">ZHD862_LOCUS16565</name>
</gene>
<comment type="caution">
    <text evidence="4">The sequence shown here is derived from an EMBL/GenBank/DDBJ whole genome shotgun (WGS) entry which is preliminary data.</text>
</comment>
<keyword evidence="13" id="KW-1185">Reference proteome</keyword>
<evidence type="ECO:0000256" key="3">
    <source>
        <dbReference type="SAM" id="MobiDB-lite"/>
    </source>
</evidence>
<dbReference type="EMBL" id="CAJNOL010000980">
    <property type="protein sequence ID" value="CAF1255915.1"/>
    <property type="molecule type" value="Genomic_DNA"/>
</dbReference>
<dbReference type="GO" id="GO:0005634">
    <property type="term" value="C:nucleus"/>
    <property type="evidence" value="ECO:0007669"/>
    <property type="project" value="InterPro"/>
</dbReference>
<organism evidence="4 12">
    <name type="scientific">Rotaria sordida</name>
    <dbReference type="NCBI Taxonomy" id="392033"/>
    <lineage>
        <taxon>Eukaryota</taxon>
        <taxon>Metazoa</taxon>
        <taxon>Spiralia</taxon>
        <taxon>Gnathifera</taxon>
        <taxon>Rotifera</taxon>
        <taxon>Eurotatoria</taxon>
        <taxon>Bdelloidea</taxon>
        <taxon>Philodinida</taxon>
        <taxon>Philodinidae</taxon>
        <taxon>Rotaria</taxon>
    </lineage>
</organism>
<dbReference type="Proteomes" id="UP000663889">
    <property type="component" value="Unassembled WGS sequence"/>
</dbReference>
<evidence type="ECO:0000313" key="4">
    <source>
        <dbReference type="EMBL" id="CAF1080624.1"/>
    </source>
</evidence>
<dbReference type="EMBL" id="CAJNOU010000784">
    <property type="protein sequence ID" value="CAF1087805.1"/>
    <property type="molecule type" value="Genomic_DNA"/>
</dbReference>
<dbReference type="GO" id="GO:0042393">
    <property type="term" value="F:histone binding"/>
    <property type="evidence" value="ECO:0007669"/>
    <property type="project" value="TreeGrafter"/>
</dbReference>
<dbReference type="Proteomes" id="UP000663870">
    <property type="component" value="Unassembled WGS sequence"/>
</dbReference>
<dbReference type="EMBL" id="CAJNOL010000979">
    <property type="protein sequence ID" value="CAF1255584.1"/>
    <property type="molecule type" value="Genomic_DNA"/>
</dbReference>
<sequence>MSATSDETVSIPSLIPNNTTSPHANGNTVPTTSADTTASFNWGSYLKTTDSHAAPVSYFPHTPLYDMWTQLTPGMKLEVINTDCGSNANDIKEKVFWFASIVRVEGYLALLRYEGCGDDPSMDFWCNLCNKDVHCVGWCGQNGVKLAPPRSIEHRQTDWKTFLINKLVGSKTLPDNFRQKIQLSLRCPFKKNMIVEVIDKYRVSTMRIGKISEVIGGRLRINYENTAGEHFWVHHTSELIHPLGWSQVIGHELEATAEYKNEITKMIETDSYPANVPTADYFYKVEIPVSDEEQFKEGQKLEAVDPLEMSRICPATVVKVFKDGYFMLSIDGSNVEDGSDWFCYHTSSRLIFPINFCKLNKIPLSPPIRYHGEFQWDKYLLETNSVYAPKDLFQIIKKKTINLFSVGMKIEAVDMMAPHLVCVATIAEIADSLIRVHFDGWGEDFEQWIDCQSPNIYPIGWCELVGYKLEPPKQPEQDNSESTKTRTKKSNSRKSNKRKRLS</sequence>
<dbReference type="OrthoDB" id="5800688at2759"/>
<dbReference type="Proteomes" id="UP000663874">
    <property type="component" value="Unassembled WGS sequence"/>
</dbReference>
<evidence type="ECO:0000313" key="10">
    <source>
        <dbReference type="EMBL" id="CAF3597705.1"/>
    </source>
</evidence>
<feature type="repeat" description="MBT" evidence="2">
    <location>
        <begin position="374"/>
        <end position="472"/>
    </location>
</feature>
<dbReference type="EMBL" id="CAJOBD010000157">
    <property type="protein sequence ID" value="CAF3597705.1"/>
    <property type="molecule type" value="Genomic_DNA"/>
</dbReference>
<evidence type="ECO:0000313" key="13">
    <source>
        <dbReference type="Proteomes" id="UP000663870"/>
    </source>
</evidence>
<feature type="repeat" description="MBT" evidence="2">
    <location>
        <begin position="257"/>
        <end position="367"/>
    </location>
</feature>
<evidence type="ECO:0000313" key="11">
    <source>
        <dbReference type="EMBL" id="CAF3611039.1"/>
    </source>
</evidence>
<evidence type="ECO:0000313" key="5">
    <source>
        <dbReference type="EMBL" id="CAF1087805.1"/>
    </source>
</evidence>
<dbReference type="Proteomes" id="UP000663836">
    <property type="component" value="Unassembled WGS sequence"/>
</dbReference>
<feature type="compositionally biased region" description="Basic and acidic residues" evidence="3">
    <location>
        <begin position="472"/>
        <end position="484"/>
    </location>
</feature>
<dbReference type="CDD" id="cd20098">
    <property type="entry name" value="MBT_dSfmbt-like_rpt2"/>
    <property type="match status" value="1"/>
</dbReference>
<dbReference type="EMBL" id="CAJOBE010000273">
    <property type="protein sequence ID" value="CAF3611039.1"/>
    <property type="molecule type" value="Genomic_DNA"/>
</dbReference>
<evidence type="ECO:0000313" key="7">
    <source>
        <dbReference type="EMBL" id="CAF1255584.1"/>
    </source>
</evidence>
<dbReference type="Proteomes" id="UP000663882">
    <property type="component" value="Unassembled WGS sequence"/>
</dbReference>
<dbReference type="SMART" id="SM00561">
    <property type="entry name" value="MBT"/>
    <property type="match status" value="4"/>
</dbReference>
<evidence type="ECO:0000313" key="9">
    <source>
        <dbReference type="EMBL" id="CAF3568686.1"/>
    </source>
</evidence>
<protein>
    <submittedName>
        <fullName evidence="4">Uncharacterized protein</fullName>
    </submittedName>
</protein>
<feature type="repeat" description="MBT" evidence="2">
    <location>
        <begin position="40"/>
        <end position="149"/>
    </location>
</feature>
<dbReference type="PANTHER" id="PTHR12247">
    <property type="entry name" value="POLYCOMB GROUP PROTEIN"/>
    <property type="match status" value="1"/>
</dbReference>
<dbReference type="InterPro" id="IPR004092">
    <property type="entry name" value="Mbt"/>
</dbReference>
<feature type="region of interest" description="Disordered" evidence="3">
    <location>
        <begin position="1"/>
        <end position="32"/>
    </location>
</feature>
<dbReference type="EMBL" id="CAJOAX010000331">
    <property type="protein sequence ID" value="CAF3568686.1"/>
    <property type="molecule type" value="Genomic_DNA"/>
</dbReference>
<dbReference type="GO" id="GO:0045892">
    <property type="term" value="P:negative regulation of DNA-templated transcription"/>
    <property type="evidence" value="ECO:0007669"/>
    <property type="project" value="TreeGrafter"/>
</dbReference>
<dbReference type="PANTHER" id="PTHR12247:SF104">
    <property type="entry name" value="POLYCOMB PROTEIN SFMBT"/>
    <property type="match status" value="1"/>
</dbReference>
<evidence type="ECO:0000313" key="8">
    <source>
        <dbReference type="EMBL" id="CAF1255915.1"/>
    </source>
</evidence>
<evidence type="ECO:0000313" key="6">
    <source>
        <dbReference type="EMBL" id="CAF1131938.1"/>
    </source>
</evidence>
<feature type="repeat" description="MBT" evidence="2">
    <location>
        <begin position="157"/>
        <end position="256"/>
    </location>
</feature>
<evidence type="ECO:0000256" key="2">
    <source>
        <dbReference type="PROSITE-ProRule" id="PRU00459"/>
    </source>
</evidence>
<keyword evidence="1" id="KW-0677">Repeat</keyword>
<proteinExistence type="predicted"/>
<dbReference type="SUPFAM" id="SSF63748">
    <property type="entry name" value="Tudor/PWWP/MBT"/>
    <property type="match status" value="4"/>
</dbReference>
<dbReference type="EMBL" id="CAJNOT010000787">
    <property type="protein sequence ID" value="CAF1080624.1"/>
    <property type="molecule type" value="Genomic_DNA"/>
</dbReference>
<evidence type="ECO:0000256" key="1">
    <source>
        <dbReference type="ARBA" id="ARBA00022737"/>
    </source>
</evidence>
<accession>A0A814MKG9</accession>
<dbReference type="PROSITE" id="PS51079">
    <property type="entry name" value="MBT"/>
    <property type="match status" value="4"/>
</dbReference>
<dbReference type="GO" id="GO:0003682">
    <property type="term" value="F:chromatin binding"/>
    <property type="evidence" value="ECO:0007669"/>
    <property type="project" value="TreeGrafter"/>
</dbReference>
<dbReference type="InterPro" id="IPR050548">
    <property type="entry name" value="PcG_chromatin_remod_factors"/>
</dbReference>
<dbReference type="AlphaFoldDB" id="A0A814MKG9"/>
<dbReference type="Pfam" id="PF02820">
    <property type="entry name" value="MBT"/>
    <property type="match status" value="4"/>
</dbReference>
<feature type="compositionally biased region" description="Basic residues" evidence="3">
    <location>
        <begin position="485"/>
        <end position="502"/>
    </location>
</feature>
<feature type="region of interest" description="Disordered" evidence="3">
    <location>
        <begin position="472"/>
        <end position="502"/>
    </location>
</feature>
<dbReference type="Gene3D" id="2.30.30.140">
    <property type="match status" value="4"/>
</dbReference>
<dbReference type="Proteomes" id="UP000663864">
    <property type="component" value="Unassembled WGS sequence"/>
</dbReference>
<name>A0A814MKG9_9BILA</name>